<dbReference type="STRING" id="1765655.AMR74_07290"/>
<evidence type="ECO:0000256" key="2">
    <source>
        <dbReference type="ARBA" id="ARBA00023002"/>
    </source>
</evidence>
<dbReference type="GO" id="GO:0048038">
    <property type="term" value="F:quinone binding"/>
    <property type="evidence" value="ECO:0007669"/>
    <property type="project" value="TreeGrafter"/>
</dbReference>
<keyword evidence="2" id="KW-0560">Oxidoreductase</keyword>
<evidence type="ECO:0000313" key="4">
    <source>
        <dbReference type="Proteomes" id="UP000037747"/>
    </source>
</evidence>
<dbReference type="Proteomes" id="UP000037747">
    <property type="component" value="Unassembled WGS sequence"/>
</dbReference>
<dbReference type="SUPFAM" id="SSF51735">
    <property type="entry name" value="NAD(P)-binding Rossmann-fold domains"/>
    <property type="match status" value="1"/>
</dbReference>
<comment type="caution">
    <text evidence="3">The sequence shown here is derived from an EMBL/GenBank/DDBJ whole genome shotgun (WGS) entry which is preliminary data.</text>
</comment>
<dbReference type="AlphaFoldDB" id="A0A0M9AR79"/>
<gene>
    <name evidence="3" type="ORF">AMR74_07290</name>
</gene>
<dbReference type="PATRIC" id="fig|1705389.3.peg.3445"/>
<comment type="similarity">
    <text evidence="1">Belongs to the short-chain dehydrogenases/reductases (SDR) family.</text>
</comment>
<dbReference type="GO" id="GO:0006633">
    <property type="term" value="P:fatty acid biosynthetic process"/>
    <property type="evidence" value="ECO:0007669"/>
    <property type="project" value="TreeGrafter"/>
</dbReference>
<dbReference type="PRINTS" id="PR00081">
    <property type="entry name" value="GDHRDH"/>
</dbReference>
<dbReference type="InterPro" id="IPR020904">
    <property type="entry name" value="Sc_DH/Rdtase_CS"/>
</dbReference>
<dbReference type="PROSITE" id="PS00061">
    <property type="entry name" value="ADH_SHORT"/>
    <property type="match status" value="1"/>
</dbReference>
<accession>A0A0M9AR79</accession>
<dbReference type="Gene3D" id="3.40.50.720">
    <property type="entry name" value="NAD(P)-binding Rossmann-like Domain"/>
    <property type="match status" value="1"/>
</dbReference>
<dbReference type="PRINTS" id="PR00080">
    <property type="entry name" value="SDRFAMILY"/>
</dbReference>
<dbReference type="GO" id="GO:0016616">
    <property type="term" value="F:oxidoreductase activity, acting on the CH-OH group of donors, NAD or NADP as acceptor"/>
    <property type="evidence" value="ECO:0007669"/>
    <property type="project" value="TreeGrafter"/>
</dbReference>
<evidence type="ECO:0000256" key="1">
    <source>
        <dbReference type="ARBA" id="ARBA00006484"/>
    </source>
</evidence>
<dbReference type="EMBL" id="LIST01000002">
    <property type="protein sequence ID" value="KOX97219.1"/>
    <property type="molecule type" value="Genomic_DNA"/>
</dbReference>
<dbReference type="Pfam" id="PF13561">
    <property type="entry name" value="adh_short_C2"/>
    <property type="match status" value="1"/>
</dbReference>
<sequence>MLDGKTAIVTGGSAGIGKAIAAEFVDRGASVVIANRTEETGRETAEELGCSFVQCDVSSYESVESLVERTVDEHGGLDILVNNAGIGLTGTVEETTLDDWHRLLEINLNGVVYGTRAAMPSLRESSGAVLNVASVFGLVGGPQTAAYATAKGAVVNFTRTTAVDYADAGVRVNSICPGFVETEMTESELNDDSFYEFVLSQTPIGRIAEPEEIAEPAAFLVSDKASYITGVNLSIDGGWTTH</sequence>
<proteinExistence type="inferred from homology"/>
<dbReference type="RefSeq" id="WP_053771395.1">
    <property type="nucleotide sequence ID" value="NZ_LIST01000002.1"/>
</dbReference>
<dbReference type="FunFam" id="3.40.50.720:FF:000084">
    <property type="entry name" value="Short-chain dehydrogenase reductase"/>
    <property type="match status" value="1"/>
</dbReference>
<name>A0A0M9AR79_9EURY</name>
<dbReference type="OrthoDB" id="7442at2157"/>
<keyword evidence="4" id="KW-1185">Reference proteome</keyword>
<dbReference type="PANTHER" id="PTHR42760:SF133">
    <property type="entry name" value="3-OXOACYL-[ACYL-CARRIER-PROTEIN] REDUCTASE"/>
    <property type="match status" value="1"/>
</dbReference>
<dbReference type="InterPro" id="IPR002347">
    <property type="entry name" value="SDR_fam"/>
</dbReference>
<protein>
    <submittedName>
        <fullName evidence="3">3-oxoacyl-ACP reductase</fullName>
    </submittedName>
</protein>
<organism evidence="3 4">
    <name type="scientific">Halorubrum tropicale</name>
    <dbReference type="NCBI Taxonomy" id="1765655"/>
    <lineage>
        <taxon>Archaea</taxon>
        <taxon>Methanobacteriati</taxon>
        <taxon>Methanobacteriota</taxon>
        <taxon>Stenosarchaea group</taxon>
        <taxon>Halobacteria</taxon>
        <taxon>Halobacteriales</taxon>
        <taxon>Haloferacaceae</taxon>
        <taxon>Halorubrum</taxon>
    </lineage>
</organism>
<evidence type="ECO:0000313" key="3">
    <source>
        <dbReference type="EMBL" id="KOX97219.1"/>
    </source>
</evidence>
<reference evidence="3 4" key="1">
    <citation type="submission" date="2015-08" db="EMBL/GenBank/DDBJ databases">
        <title>Genomes of Isolates from Cabo Rojo, PR.</title>
        <authorList>
            <person name="Sanchez-Nieves R.L."/>
            <person name="Montalvo-Rodriguez R."/>
        </authorList>
    </citation>
    <scope>NUCLEOTIDE SEQUENCE [LARGE SCALE GENOMIC DNA]</scope>
    <source>
        <strain evidence="3 4">5</strain>
    </source>
</reference>
<dbReference type="NCBIfam" id="NF005559">
    <property type="entry name" value="PRK07231.1"/>
    <property type="match status" value="1"/>
</dbReference>
<dbReference type="PANTHER" id="PTHR42760">
    <property type="entry name" value="SHORT-CHAIN DEHYDROGENASES/REDUCTASES FAMILY MEMBER"/>
    <property type="match status" value="1"/>
</dbReference>
<dbReference type="InterPro" id="IPR036291">
    <property type="entry name" value="NAD(P)-bd_dom_sf"/>
</dbReference>
<dbReference type="CDD" id="cd05233">
    <property type="entry name" value="SDR_c"/>
    <property type="match status" value="1"/>
</dbReference>